<name>A0ABP1QJ57_9HEXA</name>
<organism evidence="1 2">
    <name type="scientific">Orchesella dallaii</name>
    <dbReference type="NCBI Taxonomy" id="48710"/>
    <lineage>
        <taxon>Eukaryota</taxon>
        <taxon>Metazoa</taxon>
        <taxon>Ecdysozoa</taxon>
        <taxon>Arthropoda</taxon>
        <taxon>Hexapoda</taxon>
        <taxon>Collembola</taxon>
        <taxon>Entomobryomorpha</taxon>
        <taxon>Entomobryoidea</taxon>
        <taxon>Orchesellidae</taxon>
        <taxon>Orchesellinae</taxon>
        <taxon>Orchesella</taxon>
    </lineage>
</organism>
<dbReference type="EMBL" id="CAXLJM020000036">
    <property type="protein sequence ID" value="CAL8105283.1"/>
    <property type="molecule type" value="Genomic_DNA"/>
</dbReference>
<sequence>MHVVCMAYIYLHTQKICTTFHSFSINFSSFLKPSCCHVFYAHLDESISQIHFPTCTTTLSHHPSQLTHDGGGGGDEIIGEECSSSLSSLVSTSFQTGFL</sequence>
<reference evidence="1 2" key="1">
    <citation type="submission" date="2024-08" db="EMBL/GenBank/DDBJ databases">
        <authorList>
            <person name="Cucini C."/>
            <person name="Frati F."/>
        </authorList>
    </citation>
    <scope>NUCLEOTIDE SEQUENCE [LARGE SCALE GENOMIC DNA]</scope>
</reference>
<comment type="caution">
    <text evidence="1">The sequence shown here is derived from an EMBL/GenBank/DDBJ whole genome shotgun (WGS) entry which is preliminary data.</text>
</comment>
<proteinExistence type="predicted"/>
<evidence type="ECO:0000313" key="2">
    <source>
        <dbReference type="Proteomes" id="UP001642540"/>
    </source>
</evidence>
<dbReference type="Proteomes" id="UP001642540">
    <property type="component" value="Unassembled WGS sequence"/>
</dbReference>
<protein>
    <submittedName>
        <fullName evidence="1">Uncharacterized protein</fullName>
    </submittedName>
</protein>
<keyword evidence="2" id="KW-1185">Reference proteome</keyword>
<evidence type="ECO:0000313" key="1">
    <source>
        <dbReference type="EMBL" id="CAL8105283.1"/>
    </source>
</evidence>
<accession>A0ABP1QJ57</accession>
<gene>
    <name evidence="1" type="ORF">ODALV1_LOCUS12013</name>
</gene>